<dbReference type="EMBL" id="JYDV01004166">
    <property type="protein sequence ID" value="KRY95659.1"/>
    <property type="molecule type" value="Genomic_DNA"/>
</dbReference>
<accession>A0A0V1GBN8</accession>
<comment type="caution">
    <text evidence="1">The sequence shown here is derived from an EMBL/GenBank/DDBJ whole genome shotgun (WGS) entry which is preliminary data.</text>
</comment>
<organism evidence="1 2">
    <name type="scientific">Trichinella pseudospiralis</name>
    <name type="common">Parasitic roundworm</name>
    <dbReference type="NCBI Taxonomy" id="6337"/>
    <lineage>
        <taxon>Eukaryota</taxon>
        <taxon>Metazoa</taxon>
        <taxon>Ecdysozoa</taxon>
        <taxon>Nematoda</taxon>
        <taxon>Enoplea</taxon>
        <taxon>Dorylaimia</taxon>
        <taxon>Trichinellida</taxon>
        <taxon>Trichinellidae</taxon>
        <taxon>Trichinella</taxon>
    </lineage>
</organism>
<proteinExistence type="predicted"/>
<dbReference type="Proteomes" id="UP000054826">
    <property type="component" value="Unassembled WGS sequence"/>
</dbReference>
<dbReference type="AlphaFoldDB" id="A0A0V1GBN8"/>
<gene>
    <name evidence="1" type="ORF">T4C_10738</name>
</gene>
<evidence type="ECO:0000313" key="1">
    <source>
        <dbReference type="EMBL" id="KRY95659.1"/>
    </source>
</evidence>
<name>A0A0V1GBN8_TRIPS</name>
<evidence type="ECO:0000313" key="2">
    <source>
        <dbReference type="Proteomes" id="UP000054826"/>
    </source>
</evidence>
<sequence length="42" mass="4907">MSIGQKKSKSRMDLVAHCQIAASDWKRNQTCNLKPYWKEVIL</sequence>
<reference evidence="1 2" key="1">
    <citation type="submission" date="2015-01" db="EMBL/GenBank/DDBJ databases">
        <title>Evolution of Trichinella species and genotypes.</title>
        <authorList>
            <person name="Korhonen P.K."/>
            <person name="Edoardo P."/>
            <person name="Giuseppe L.R."/>
            <person name="Gasser R.B."/>
        </authorList>
    </citation>
    <scope>NUCLEOTIDE SEQUENCE [LARGE SCALE GENOMIC DNA]</scope>
    <source>
        <strain evidence="1">ISS176</strain>
    </source>
</reference>
<protein>
    <submittedName>
        <fullName evidence="1">Uncharacterized protein</fullName>
    </submittedName>
</protein>